<dbReference type="WBParaSite" id="ES5_v2.g21940.t1">
    <property type="protein sequence ID" value="ES5_v2.g21940.t1"/>
    <property type="gene ID" value="ES5_v2.g21940"/>
</dbReference>
<accession>A0AC34FX17</accession>
<dbReference type="Proteomes" id="UP000887579">
    <property type="component" value="Unplaced"/>
</dbReference>
<evidence type="ECO:0000313" key="1">
    <source>
        <dbReference type="Proteomes" id="UP000887579"/>
    </source>
</evidence>
<proteinExistence type="predicted"/>
<sequence>MSAEFGAPVDVIINPPSNAEGETIVNIPLGAVFKFLRDTQEWSKEDYVGPVLATKPCDSNDHLDIQLYNRRSIYNIKIKFYRNSGYHRTDNIIMMKTSDGTVYGLASNNDYYEQLNMLEEKLKEFVEAPISPSFTSSRTSSPLLFTNTDSTRNESFISDMSSPLKPINIDNIFNPMPFNNPFQQNALPIKQEKWHTKPCMIPASVYRRAAAPKNASRASSVTPLSMNNSDKLFSYLEAEKNFNSKPTIPQIDARINGSPVIPQNNCFADLSQRSRLLSMATASNASPNERMDAVMKLINFAFVEGNQRGKQNVEVLKESLLEMPHIQLLNVLEEILTKKPDVKTKLLEKFN</sequence>
<name>A0AC34FX17_9BILA</name>
<evidence type="ECO:0000313" key="2">
    <source>
        <dbReference type="WBParaSite" id="ES5_v2.g21940.t1"/>
    </source>
</evidence>
<organism evidence="1 2">
    <name type="scientific">Panagrolaimus sp. ES5</name>
    <dbReference type="NCBI Taxonomy" id="591445"/>
    <lineage>
        <taxon>Eukaryota</taxon>
        <taxon>Metazoa</taxon>
        <taxon>Ecdysozoa</taxon>
        <taxon>Nematoda</taxon>
        <taxon>Chromadorea</taxon>
        <taxon>Rhabditida</taxon>
        <taxon>Tylenchina</taxon>
        <taxon>Panagrolaimomorpha</taxon>
        <taxon>Panagrolaimoidea</taxon>
        <taxon>Panagrolaimidae</taxon>
        <taxon>Panagrolaimus</taxon>
    </lineage>
</organism>
<reference evidence="2" key="1">
    <citation type="submission" date="2022-11" db="UniProtKB">
        <authorList>
            <consortium name="WormBaseParasite"/>
        </authorList>
    </citation>
    <scope>IDENTIFICATION</scope>
</reference>
<protein>
    <submittedName>
        <fullName evidence="2">Uncharacterized protein</fullName>
    </submittedName>
</protein>